<feature type="domain" description="S1 motif" evidence="5">
    <location>
        <begin position="143"/>
        <end position="208"/>
    </location>
</feature>
<gene>
    <name evidence="6" type="ORF">UFOPK3914_01735</name>
    <name evidence="7" type="ORF">UFOPK4173_02013</name>
</gene>
<dbReference type="InterPro" id="IPR003029">
    <property type="entry name" value="S1_domain"/>
</dbReference>
<sequence length="386" mass="41021">MSTEPELEPEAEAAAGPEAEPALQAEAVLDPASALPAKPVIGQSATSMSQVANAPAGPAAPPAAKITEVTVTSVSPKEVEVRLADGRTGVIPSAEFSGSAVIGQVLPAAVLAREDPKNRPVLSQVWALKLQAWERLEAAKKSGTAVTATVTKKVKGGLVADVGMRAFVPTSLFSETPGVTPESLIGTEVAMMVIEIDRDADRVVLSIRDAERRQRRAAEREALQSLAAGATASGRVVSIAEYGAVVDLGGLRGLIHRSELTWGRLERTEDFVTVGEDVQVLVLEVNKSKRRISLSLRQLQPDPLAGIEVGSIHSATVVRVVEYGVFARLDEGGAEGLVHLSELTELYGYRPEELVTPGEQVMVKVLEVDTKRRRMGLSVRRVLVDD</sequence>
<evidence type="ECO:0000313" key="7">
    <source>
        <dbReference type="EMBL" id="CAB5041731.1"/>
    </source>
</evidence>
<dbReference type="SMART" id="SM00316">
    <property type="entry name" value="S1"/>
    <property type="match status" value="4"/>
</dbReference>
<evidence type="ECO:0000256" key="4">
    <source>
        <dbReference type="SAM" id="MobiDB-lite"/>
    </source>
</evidence>
<feature type="domain" description="S1 motif" evidence="5">
    <location>
        <begin position="229"/>
        <end position="297"/>
    </location>
</feature>
<dbReference type="Gene3D" id="2.40.50.140">
    <property type="entry name" value="Nucleic acid-binding proteins"/>
    <property type="match status" value="4"/>
</dbReference>
<dbReference type="GO" id="GO:0006412">
    <property type="term" value="P:translation"/>
    <property type="evidence" value="ECO:0007669"/>
    <property type="project" value="TreeGrafter"/>
</dbReference>
<evidence type="ECO:0000256" key="3">
    <source>
        <dbReference type="ARBA" id="ARBA00023274"/>
    </source>
</evidence>
<dbReference type="InterPro" id="IPR012340">
    <property type="entry name" value="NA-bd_OB-fold"/>
</dbReference>
<keyword evidence="3" id="KW-0687">Ribonucleoprotein</keyword>
<dbReference type="Pfam" id="PF00575">
    <property type="entry name" value="S1"/>
    <property type="match status" value="3"/>
</dbReference>
<comment type="similarity">
    <text evidence="1">Belongs to the bacterial ribosomal protein bS1 family.</text>
</comment>
<evidence type="ECO:0000259" key="5">
    <source>
        <dbReference type="PROSITE" id="PS50126"/>
    </source>
</evidence>
<dbReference type="GO" id="GO:0003729">
    <property type="term" value="F:mRNA binding"/>
    <property type="evidence" value="ECO:0007669"/>
    <property type="project" value="TreeGrafter"/>
</dbReference>
<feature type="region of interest" description="Disordered" evidence="4">
    <location>
        <begin position="1"/>
        <end position="21"/>
    </location>
</feature>
<dbReference type="SUPFAM" id="SSF50249">
    <property type="entry name" value="Nucleic acid-binding proteins"/>
    <property type="match status" value="4"/>
</dbReference>
<evidence type="ECO:0000256" key="1">
    <source>
        <dbReference type="ARBA" id="ARBA00006767"/>
    </source>
</evidence>
<dbReference type="PANTHER" id="PTHR10724">
    <property type="entry name" value="30S RIBOSOMAL PROTEIN S1"/>
    <property type="match status" value="1"/>
</dbReference>
<evidence type="ECO:0000313" key="6">
    <source>
        <dbReference type="EMBL" id="CAB4993501.1"/>
    </source>
</evidence>
<feature type="domain" description="S1 motif" evidence="5">
    <location>
        <begin position="310"/>
        <end position="380"/>
    </location>
</feature>
<dbReference type="PRINTS" id="PR00681">
    <property type="entry name" value="RIBOSOMALS1"/>
</dbReference>
<dbReference type="InterPro" id="IPR050437">
    <property type="entry name" value="Ribos_protein_bS1-like"/>
</dbReference>
<dbReference type="AlphaFoldDB" id="A0A6J7NJT4"/>
<reference evidence="6" key="1">
    <citation type="submission" date="2020-05" db="EMBL/GenBank/DDBJ databases">
        <authorList>
            <person name="Chiriac C."/>
            <person name="Salcher M."/>
            <person name="Ghai R."/>
            <person name="Kavagutti S V."/>
        </authorList>
    </citation>
    <scope>NUCLEOTIDE SEQUENCE</scope>
</reference>
<proteinExistence type="inferred from homology"/>
<accession>A0A6J7NJT4</accession>
<feature type="domain" description="S1 motif" evidence="5">
    <location>
        <begin position="64"/>
        <end position="125"/>
    </location>
</feature>
<name>A0A6J7NJT4_9ZZZZ</name>
<dbReference type="CDD" id="cd04465">
    <property type="entry name" value="S1_RPS1_repeat_ec2_hs2"/>
    <property type="match status" value="1"/>
</dbReference>
<protein>
    <submittedName>
        <fullName evidence="6">Unannotated protein</fullName>
    </submittedName>
</protein>
<keyword evidence="2" id="KW-0689">Ribosomal protein</keyword>
<dbReference type="EMBL" id="CAFBPW010000344">
    <property type="protein sequence ID" value="CAB5041731.1"/>
    <property type="molecule type" value="Genomic_DNA"/>
</dbReference>
<dbReference type="GO" id="GO:0003735">
    <property type="term" value="F:structural constituent of ribosome"/>
    <property type="evidence" value="ECO:0007669"/>
    <property type="project" value="TreeGrafter"/>
</dbReference>
<dbReference type="PROSITE" id="PS50126">
    <property type="entry name" value="S1"/>
    <property type="match status" value="4"/>
</dbReference>
<evidence type="ECO:0000256" key="2">
    <source>
        <dbReference type="ARBA" id="ARBA00022980"/>
    </source>
</evidence>
<organism evidence="6">
    <name type="scientific">freshwater metagenome</name>
    <dbReference type="NCBI Taxonomy" id="449393"/>
    <lineage>
        <taxon>unclassified sequences</taxon>
        <taxon>metagenomes</taxon>
        <taxon>ecological metagenomes</taxon>
    </lineage>
</organism>
<dbReference type="PANTHER" id="PTHR10724:SF7">
    <property type="entry name" value="SMALL RIBOSOMAL SUBUNIT PROTEIN BS1C"/>
    <property type="match status" value="1"/>
</dbReference>
<feature type="compositionally biased region" description="Low complexity" evidence="4">
    <location>
        <begin position="12"/>
        <end position="21"/>
    </location>
</feature>
<dbReference type="EMBL" id="CAFBOG010000206">
    <property type="protein sequence ID" value="CAB4993501.1"/>
    <property type="molecule type" value="Genomic_DNA"/>
</dbReference>
<feature type="compositionally biased region" description="Acidic residues" evidence="4">
    <location>
        <begin position="1"/>
        <end position="11"/>
    </location>
</feature>
<dbReference type="InterPro" id="IPR035104">
    <property type="entry name" value="Ribosomal_protein_S1-like"/>
</dbReference>
<dbReference type="GO" id="GO:0022627">
    <property type="term" value="C:cytosolic small ribosomal subunit"/>
    <property type="evidence" value="ECO:0007669"/>
    <property type="project" value="TreeGrafter"/>
</dbReference>